<dbReference type="PANTHER" id="PTHR28235">
    <property type="entry name" value="PROTEIN FYV4, MITOCHONDRIAL"/>
    <property type="match status" value="1"/>
</dbReference>
<accession>A0A5N6YVA4</accession>
<feature type="compositionally biased region" description="Basic and acidic residues" evidence="5">
    <location>
        <begin position="222"/>
        <end position="242"/>
    </location>
</feature>
<sequence length="249" mass="27915">MAMRSSSILSLRLTRPLTISKYCVQFFHKRAATPSVPPPTPFVPDVRTFLTLIGRGMSEYESKLPSWEELFTVSSSELRDLGIQPARQRRYLLRKREQFRKGDFGPGGDLEHVVDGVSQLRVVEVPVVPKDSAKGDQTSSSFNSSATLSPKMKKVIVNLPPDATEYTHDPSKSLRKFARMKIHRGSLISGPYLKPIKGTGNTAALIKVRDGMWGDKLGYKVDGGERRRAEVRAKQRREEKNSMDQNGGR</sequence>
<name>A0A5N6YVA4_9EURO</name>
<dbReference type="AlphaFoldDB" id="A0A5N6YVA4"/>
<evidence type="ECO:0000259" key="6">
    <source>
        <dbReference type="SMART" id="SM01238"/>
    </source>
</evidence>
<comment type="similarity">
    <text evidence="2">Belongs to the mitochondrion-specific ribosomal protein mS41 family.</text>
</comment>
<dbReference type="Proteomes" id="UP000327118">
    <property type="component" value="Unassembled WGS sequence"/>
</dbReference>
<evidence type="ECO:0000256" key="5">
    <source>
        <dbReference type="SAM" id="MobiDB-lite"/>
    </source>
</evidence>
<feature type="domain" description="Small ribosomal subunit protein mS41 SAM" evidence="6">
    <location>
        <begin position="46"/>
        <end position="102"/>
    </location>
</feature>
<dbReference type="OrthoDB" id="18595at2759"/>
<evidence type="ECO:0000256" key="3">
    <source>
        <dbReference type="ARBA" id="ARBA00023128"/>
    </source>
</evidence>
<dbReference type="InterPro" id="IPR013761">
    <property type="entry name" value="SAM/pointed_sf"/>
</dbReference>
<proteinExistence type="inferred from homology"/>
<evidence type="ECO:0000313" key="8">
    <source>
        <dbReference type="Proteomes" id="UP000327118"/>
    </source>
</evidence>
<feature type="region of interest" description="Disordered" evidence="5">
    <location>
        <begin position="222"/>
        <end position="249"/>
    </location>
</feature>
<evidence type="ECO:0000256" key="2">
    <source>
        <dbReference type="ARBA" id="ARBA00010492"/>
    </source>
</evidence>
<dbReference type="InterPro" id="IPR039603">
    <property type="entry name" value="Ribosomal_mS41"/>
</dbReference>
<reference evidence="8" key="1">
    <citation type="submission" date="2019-04" db="EMBL/GenBank/DDBJ databases">
        <title>Friends and foes A comparative genomics studyof 23 Aspergillus species from section Flavi.</title>
        <authorList>
            <consortium name="DOE Joint Genome Institute"/>
            <person name="Kjaerbolling I."/>
            <person name="Vesth T."/>
            <person name="Frisvad J.C."/>
            <person name="Nybo J.L."/>
            <person name="Theobald S."/>
            <person name="Kildgaard S."/>
            <person name="Isbrandt T."/>
            <person name="Kuo A."/>
            <person name="Sato A."/>
            <person name="Lyhne E.K."/>
            <person name="Kogle M.E."/>
            <person name="Wiebenga A."/>
            <person name="Kun R.S."/>
            <person name="Lubbers R.J."/>
            <person name="Makela M.R."/>
            <person name="Barry K."/>
            <person name="Chovatia M."/>
            <person name="Clum A."/>
            <person name="Daum C."/>
            <person name="Haridas S."/>
            <person name="He G."/>
            <person name="LaButti K."/>
            <person name="Lipzen A."/>
            <person name="Mondo S."/>
            <person name="Riley R."/>
            <person name="Salamov A."/>
            <person name="Simmons B.A."/>
            <person name="Magnuson J.K."/>
            <person name="Henrissat B."/>
            <person name="Mortensen U.H."/>
            <person name="Larsen T.O."/>
            <person name="Devries R.P."/>
            <person name="Grigoriev I.V."/>
            <person name="Machida M."/>
            <person name="Baker S.E."/>
            <person name="Andersen M.R."/>
        </authorList>
    </citation>
    <scope>NUCLEOTIDE SEQUENCE [LARGE SCALE GENOMIC DNA]</scope>
    <source>
        <strain evidence="8">CBS 553.77</strain>
    </source>
</reference>
<dbReference type="SMART" id="SM01238">
    <property type="entry name" value="IGR"/>
    <property type="match status" value="1"/>
</dbReference>
<dbReference type="EMBL" id="ML739309">
    <property type="protein sequence ID" value="KAE8349414.1"/>
    <property type="molecule type" value="Genomic_DNA"/>
</dbReference>
<dbReference type="SUPFAM" id="SSF47769">
    <property type="entry name" value="SAM/Pointed domain"/>
    <property type="match status" value="1"/>
</dbReference>
<dbReference type="GO" id="GO:0005739">
    <property type="term" value="C:mitochondrion"/>
    <property type="evidence" value="ECO:0007669"/>
    <property type="project" value="UniProtKB-SubCell"/>
</dbReference>
<keyword evidence="3" id="KW-0496">Mitochondrion</keyword>
<organism evidence="7 8">
    <name type="scientific">Aspergillus coremiiformis</name>
    <dbReference type="NCBI Taxonomy" id="138285"/>
    <lineage>
        <taxon>Eukaryota</taxon>
        <taxon>Fungi</taxon>
        <taxon>Dikarya</taxon>
        <taxon>Ascomycota</taxon>
        <taxon>Pezizomycotina</taxon>
        <taxon>Eurotiomycetes</taxon>
        <taxon>Eurotiomycetidae</taxon>
        <taxon>Eurotiales</taxon>
        <taxon>Aspergillaceae</taxon>
        <taxon>Aspergillus</taxon>
        <taxon>Aspergillus subgen. Circumdati</taxon>
    </lineage>
</organism>
<evidence type="ECO:0000313" key="7">
    <source>
        <dbReference type="EMBL" id="KAE8349414.1"/>
    </source>
</evidence>
<dbReference type="PANTHER" id="PTHR28235:SF1">
    <property type="entry name" value="SMALL RIBOSOMAL SUBUNIT PROTEIN MS41"/>
    <property type="match status" value="1"/>
</dbReference>
<comment type="subcellular location">
    <subcellularLocation>
        <location evidence="1">Mitochondrion</location>
    </subcellularLocation>
</comment>
<evidence type="ECO:0000256" key="1">
    <source>
        <dbReference type="ARBA" id="ARBA00004173"/>
    </source>
</evidence>
<protein>
    <recommendedName>
        <fullName evidence="4">Small ribosomal subunit protein mS41</fullName>
    </recommendedName>
</protein>
<dbReference type="Pfam" id="PF09597">
    <property type="entry name" value="SAM_Ribosomal_mS41"/>
    <property type="match status" value="1"/>
</dbReference>
<gene>
    <name evidence="7" type="ORF">BDV28DRAFT_141274</name>
</gene>
<keyword evidence="8" id="KW-1185">Reference proteome</keyword>
<dbReference type="InterPro" id="IPR019083">
    <property type="entry name" value="SAM_Ribosomal_mS41"/>
</dbReference>
<evidence type="ECO:0000256" key="4">
    <source>
        <dbReference type="ARBA" id="ARBA00035129"/>
    </source>
</evidence>